<keyword evidence="4" id="KW-0804">Transcription</keyword>
<dbReference type="Gene3D" id="1.10.10.10">
    <property type="entry name" value="Winged helix-like DNA-binding domain superfamily/Winged helix DNA-binding domain"/>
    <property type="match status" value="1"/>
</dbReference>
<comment type="caution">
    <text evidence="6">The sequence shown here is derived from an EMBL/GenBank/DDBJ whole genome shotgun (WGS) entry which is preliminary data.</text>
</comment>
<dbReference type="RefSeq" id="WP_121011969.1">
    <property type="nucleotide sequence ID" value="NZ_RCCJ01000001.1"/>
</dbReference>
<dbReference type="AlphaFoldDB" id="A0A497XVD6"/>
<dbReference type="Gene3D" id="3.40.190.290">
    <property type="match status" value="1"/>
</dbReference>
<dbReference type="PROSITE" id="PS50931">
    <property type="entry name" value="HTH_LYSR"/>
    <property type="match status" value="1"/>
</dbReference>
<dbReference type="EMBL" id="RCCJ01000001">
    <property type="protein sequence ID" value="RLJ71112.1"/>
    <property type="molecule type" value="Genomic_DNA"/>
</dbReference>
<dbReference type="SUPFAM" id="SSF53850">
    <property type="entry name" value="Periplasmic binding protein-like II"/>
    <property type="match status" value="1"/>
</dbReference>
<gene>
    <name evidence="6" type="ORF">BCF55_1406</name>
</gene>
<dbReference type="SUPFAM" id="SSF46785">
    <property type="entry name" value="Winged helix' DNA-binding domain"/>
    <property type="match status" value="1"/>
</dbReference>
<evidence type="ECO:0000256" key="2">
    <source>
        <dbReference type="ARBA" id="ARBA00023015"/>
    </source>
</evidence>
<comment type="similarity">
    <text evidence="1">Belongs to the LysR transcriptional regulatory family.</text>
</comment>
<dbReference type="GO" id="GO:0003700">
    <property type="term" value="F:DNA-binding transcription factor activity"/>
    <property type="evidence" value="ECO:0007669"/>
    <property type="project" value="InterPro"/>
</dbReference>
<organism evidence="6 7">
    <name type="scientific">Hydrogenivirga caldilitoris</name>
    <dbReference type="NCBI Taxonomy" id="246264"/>
    <lineage>
        <taxon>Bacteria</taxon>
        <taxon>Pseudomonadati</taxon>
        <taxon>Aquificota</taxon>
        <taxon>Aquificia</taxon>
        <taxon>Aquificales</taxon>
        <taxon>Aquificaceae</taxon>
        <taxon>Hydrogenivirga</taxon>
    </lineage>
</organism>
<protein>
    <submittedName>
        <fullName evidence="6">DNA-binding transcriptional LysR family regulator</fullName>
    </submittedName>
</protein>
<evidence type="ECO:0000256" key="1">
    <source>
        <dbReference type="ARBA" id="ARBA00009437"/>
    </source>
</evidence>
<evidence type="ECO:0000259" key="5">
    <source>
        <dbReference type="PROSITE" id="PS50931"/>
    </source>
</evidence>
<reference evidence="6 7" key="1">
    <citation type="submission" date="2018-10" db="EMBL/GenBank/DDBJ databases">
        <title>Genomic Encyclopedia of Archaeal and Bacterial Type Strains, Phase II (KMG-II): from individual species to whole genera.</title>
        <authorList>
            <person name="Goeker M."/>
        </authorList>
    </citation>
    <scope>NUCLEOTIDE SEQUENCE [LARGE SCALE GENOMIC DNA]</scope>
    <source>
        <strain evidence="6 7">DSM 16510</strain>
    </source>
</reference>
<dbReference type="InterPro" id="IPR036390">
    <property type="entry name" value="WH_DNA-bd_sf"/>
</dbReference>
<dbReference type="NCBIfam" id="NF040786">
    <property type="entry name" value="LysR_Sec_metab"/>
    <property type="match status" value="1"/>
</dbReference>
<evidence type="ECO:0000256" key="4">
    <source>
        <dbReference type="ARBA" id="ARBA00023163"/>
    </source>
</evidence>
<dbReference type="GO" id="GO:0000976">
    <property type="term" value="F:transcription cis-regulatory region binding"/>
    <property type="evidence" value="ECO:0007669"/>
    <property type="project" value="TreeGrafter"/>
</dbReference>
<keyword evidence="7" id="KW-1185">Reference proteome</keyword>
<dbReference type="InterPro" id="IPR000847">
    <property type="entry name" value="LysR_HTH_N"/>
</dbReference>
<name>A0A497XVD6_9AQUI</name>
<evidence type="ECO:0000313" key="6">
    <source>
        <dbReference type="EMBL" id="RLJ71112.1"/>
    </source>
</evidence>
<dbReference type="InterPro" id="IPR005119">
    <property type="entry name" value="LysR_subst-bd"/>
</dbReference>
<feature type="domain" description="HTH lysR-type" evidence="5">
    <location>
        <begin position="5"/>
        <end position="62"/>
    </location>
</feature>
<dbReference type="PRINTS" id="PR00039">
    <property type="entry name" value="HTHLYSR"/>
</dbReference>
<keyword evidence="3 6" id="KW-0238">DNA-binding</keyword>
<dbReference type="InterPro" id="IPR036388">
    <property type="entry name" value="WH-like_DNA-bd_sf"/>
</dbReference>
<dbReference type="OrthoDB" id="9785745at2"/>
<dbReference type="Pfam" id="PF00126">
    <property type="entry name" value="HTH_1"/>
    <property type="match status" value="1"/>
</dbReference>
<proteinExistence type="inferred from homology"/>
<dbReference type="PANTHER" id="PTHR30126">
    <property type="entry name" value="HTH-TYPE TRANSCRIPTIONAL REGULATOR"/>
    <property type="match status" value="1"/>
</dbReference>
<dbReference type="Pfam" id="PF03466">
    <property type="entry name" value="LysR_substrate"/>
    <property type="match status" value="1"/>
</dbReference>
<dbReference type="PANTHER" id="PTHR30126:SF64">
    <property type="entry name" value="HTH-TYPE TRANSCRIPTIONAL REGULATOR CITR"/>
    <property type="match status" value="1"/>
</dbReference>
<evidence type="ECO:0000256" key="3">
    <source>
        <dbReference type="ARBA" id="ARBA00023125"/>
    </source>
</evidence>
<dbReference type="InterPro" id="IPR047788">
    <property type="entry name" value="LysR-like_Sec_metab"/>
</dbReference>
<evidence type="ECO:0000313" key="7">
    <source>
        <dbReference type="Proteomes" id="UP000267841"/>
    </source>
</evidence>
<sequence length="300" mass="34559">MLRDIDLRLLEIFCCVYEKKSLTEATKCLHASQSTLSFHIKNLEKQVGQKLFYRKGKSLVPTTIADRLYDYAKELMDFKLRLIEDIGRYSGKRGGLVRIGASSIPGNHILPELVGKFMEDYRGNVSVELVIGDSIDVYARVLRGELDFGIVGYLPEKGRVESMQFYEDRIWAVANPELEERTYHLEELKEVPLVIREEGSGTRRKVEEVLMRYGVSIKDMNIVATVGSNEAIKGILRYVVGFSFLSEYAVRKDNFLVKLRIANFEPVTRRFYLIRDRSRPVPIIAQELIEFLILNSKTMF</sequence>
<accession>A0A497XVD6</accession>
<dbReference type="Proteomes" id="UP000267841">
    <property type="component" value="Unassembled WGS sequence"/>
</dbReference>
<keyword evidence="2" id="KW-0805">Transcription regulation</keyword>